<dbReference type="InterPro" id="IPR029058">
    <property type="entry name" value="AB_hydrolase_fold"/>
</dbReference>
<reference evidence="3" key="1">
    <citation type="submission" date="2020-05" db="EMBL/GenBank/DDBJ databases">
        <title>Frigoriglobus tundricola gen. nov., sp. nov., a psychrotolerant cellulolytic planctomycete of the family Gemmataceae with two divergent copies of 16S rRNA gene.</title>
        <authorList>
            <person name="Kulichevskaya I.S."/>
            <person name="Ivanova A.A."/>
            <person name="Naumoff D.G."/>
            <person name="Beletsky A.V."/>
            <person name="Rijpstra W.I.C."/>
            <person name="Sinninghe Damste J.S."/>
            <person name="Mardanov A.V."/>
            <person name="Ravin N.V."/>
            <person name="Dedysh S.N."/>
        </authorList>
    </citation>
    <scope>NUCLEOTIDE SEQUENCE [LARGE SCALE GENOMIC DNA]</scope>
    <source>
        <strain evidence="3">PL17</strain>
    </source>
</reference>
<evidence type="ECO:0000313" key="3">
    <source>
        <dbReference type="Proteomes" id="UP000503447"/>
    </source>
</evidence>
<name>A0A6M5YNG3_9BACT</name>
<dbReference type="PANTHER" id="PTHR37946:SF1">
    <property type="entry name" value="SLL1969 PROTEIN"/>
    <property type="match status" value="1"/>
</dbReference>
<dbReference type="KEGG" id="ftj:FTUN_2359"/>
<gene>
    <name evidence="2" type="ORF">FTUN_2359</name>
</gene>
<dbReference type="InterPro" id="IPR000073">
    <property type="entry name" value="AB_hydrolase_1"/>
</dbReference>
<dbReference type="Gene3D" id="3.40.50.1820">
    <property type="entry name" value="alpha/beta hydrolase"/>
    <property type="match status" value="1"/>
</dbReference>
<protein>
    <submittedName>
        <fullName evidence="2">Lipase</fullName>
    </submittedName>
</protein>
<organism evidence="2 3">
    <name type="scientific">Frigoriglobus tundricola</name>
    <dbReference type="NCBI Taxonomy" id="2774151"/>
    <lineage>
        <taxon>Bacteria</taxon>
        <taxon>Pseudomonadati</taxon>
        <taxon>Planctomycetota</taxon>
        <taxon>Planctomycetia</taxon>
        <taxon>Gemmatales</taxon>
        <taxon>Gemmataceae</taxon>
        <taxon>Frigoriglobus</taxon>
    </lineage>
</organism>
<feature type="domain" description="AB hydrolase-1" evidence="1">
    <location>
        <begin position="3"/>
        <end position="130"/>
    </location>
</feature>
<evidence type="ECO:0000259" key="1">
    <source>
        <dbReference type="Pfam" id="PF12697"/>
    </source>
</evidence>
<keyword evidence="3" id="KW-1185">Reference proteome</keyword>
<dbReference type="Pfam" id="PF12697">
    <property type="entry name" value="Abhydrolase_6"/>
    <property type="match status" value="1"/>
</dbReference>
<proteinExistence type="predicted"/>
<accession>A0A6M5YNG3</accession>
<dbReference type="PANTHER" id="PTHR37946">
    <property type="entry name" value="SLL1969 PROTEIN"/>
    <property type="match status" value="1"/>
</dbReference>
<dbReference type="EMBL" id="CP053452">
    <property type="protein sequence ID" value="QJW94833.1"/>
    <property type="molecule type" value="Genomic_DNA"/>
</dbReference>
<dbReference type="RefSeq" id="WP_171470749.1">
    <property type="nucleotide sequence ID" value="NZ_CP053452.2"/>
</dbReference>
<sequence length="214" mass="23538">MQLLLVHGLGRTPLSLFGLARALRRDGHRTRFFGYLPPFESVPRILRRLTGTLRDLARSGRRVGLVGHSLGGLLLRMALAEVPELRVHHFVMLGTPQVPPRMARLAWTWLPPFRTFTRGCGKLLTAQRAFEALPELQVPFTVIAGTAGPRGRLSPFGNEPNDGLISVAEARVPGAEPVRLPVLHTLMMDAVAVRARILAIMSEDGFGPPTLPER</sequence>
<dbReference type="SUPFAM" id="SSF53474">
    <property type="entry name" value="alpha/beta-Hydrolases"/>
    <property type="match status" value="1"/>
</dbReference>
<evidence type="ECO:0000313" key="2">
    <source>
        <dbReference type="EMBL" id="QJW94833.1"/>
    </source>
</evidence>
<dbReference type="Proteomes" id="UP000503447">
    <property type="component" value="Chromosome"/>
</dbReference>
<dbReference type="AlphaFoldDB" id="A0A6M5YNG3"/>